<dbReference type="PANTHER" id="PTHR43201">
    <property type="entry name" value="ACYL-COA SYNTHETASE"/>
    <property type="match status" value="1"/>
</dbReference>
<dbReference type="AlphaFoldDB" id="A0A838BTS6"/>
<dbReference type="InterPro" id="IPR045851">
    <property type="entry name" value="AMP-bd_C_sf"/>
</dbReference>
<dbReference type="Pfam" id="PF00501">
    <property type="entry name" value="AMP-binding"/>
    <property type="match status" value="1"/>
</dbReference>
<feature type="domain" description="AMP-dependent synthetase/ligase" evidence="1">
    <location>
        <begin position="25"/>
        <end position="379"/>
    </location>
</feature>
<dbReference type="Gene3D" id="3.30.300.30">
    <property type="match status" value="1"/>
</dbReference>
<dbReference type="GO" id="GO:0006631">
    <property type="term" value="P:fatty acid metabolic process"/>
    <property type="evidence" value="ECO:0007669"/>
    <property type="project" value="TreeGrafter"/>
</dbReference>
<dbReference type="Gene3D" id="3.40.50.12780">
    <property type="entry name" value="N-terminal domain of ligase-like"/>
    <property type="match status" value="1"/>
</dbReference>
<reference evidence="2 3" key="1">
    <citation type="submission" date="2020-07" db="EMBL/GenBank/DDBJ databases">
        <title>Draft genome and description of Microvirga mediterraneensis Marseille-Q2068 sp. nov.</title>
        <authorList>
            <person name="Boxberger M."/>
        </authorList>
    </citation>
    <scope>NUCLEOTIDE SEQUENCE [LARGE SCALE GENOMIC DNA]</scope>
    <source>
        <strain evidence="2 3">Marseille-Q2068</strain>
    </source>
</reference>
<organism evidence="2 3">
    <name type="scientific">Microvirga mediterraneensis</name>
    <dbReference type="NCBI Taxonomy" id="2754695"/>
    <lineage>
        <taxon>Bacteria</taxon>
        <taxon>Pseudomonadati</taxon>
        <taxon>Pseudomonadota</taxon>
        <taxon>Alphaproteobacteria</taxon>
        <taxon>Hyphomicrobiales</taxon>
        <taxon>Methylobacteriaceae</taxon>
        <taxon>Microvirga</taxon>
    </lineage>
</organism>
<dbReference type="EMBL" id="JACDXJ010000001">
    <property type="protein sequence ID" value="MBA1157836.1"/>
    <property type="molecule type" value="Genomic_DNA"/>
</dbReference>
<accession>A0A838BTS6</accession>
<dbReference type="InterPro" id="IPR020845">
    <property type="entry name" value="AMP-binding_CS"/>
</dbReference>
<dbReference type="PROSITE" id="PS00455">
    <property type="entry name" value="AMP_BINDING"/>
    <property type="match status" value="1"/>
</dbReference>
<name>A0A838BTS6_9HYPH</name>
<comment type="caution">
    <text evidence="2">The sequence shown here is derived from an EMBL/GenBank/DDBJ whole genome shotgun (WGS) entry which is preliminary data.</text>
</comment>
<evidence type="ECO:0000313" key="3">
    <source>
        <dbReference type="Proteomes" id="UP000572984"/>
    </source>
</evidence>
<evidence type="ECO:0000259" key="1">
    <source>
        <dbReference type="Pfam" id="PF00501"/>
    </source>
</evidence>
<dbReference type="RefSeq" id="WP_181053273.1">
    <property type="nucleotide sequence ID" value="NZ_JACDXJ010000001.1"/>
</dbReference>
<dbReference type="InterPro" id="IPR042099">
    <property type="entry name" value="ANL_N_sf"/>
</dbReference>
<protein>
    <submittedName>
        <fullName evidence="2">AMP-binding protein</fullName>
    </submittedName>
</protein>
<keyword evidence="3" id="KW-1185">Reference proteome</keyword>
<gene>
    <name evidence="2" type="ORF">H0S73_17125</name>
</gene>
<dbReference type="InterPro" id="IPR000873">
    <property type="entry name" value="AMP-dep_synth/lig_dom"/>
</dbReference>
<evidence type="ECO:0000313" key="2">
    <source>
        <dbReference type="EMBL" id="MBA1157836.1"/>
    </source>
</evidence>
<sequence>MVEFDIARTRKSLFGALLDARDRFGRNKVALEDLERQPITFGRLVLGSLVLGRKLAGLTAERETIGVLLPNVQAIAVTLFGLNAFGRVPAFLNFTAGSKNLKAACELAGIKTIVTSRRFVEQGKLDDLVAILGEGRRILWLEDVRGQLTSLDKLRGLVDSWMARRVHAGAKVEPDDTAVVLFTSGSEGVPKGVALSNTNLVANAYQVKALAGDVLRPDDVFFNPLPIFHSFGLTAGLLTAVLNGMKSVLYPSPLHYRQIPKLVAGTHATIMLATDTFLQGYARAAGENDLASVRYVIAGAERVKDETRRLWAKHGTVILEGYGATECSPVISVSLPDRNRPGSVGPILPALEWRLDPVEGIHEGGRLHVRGPNVMKGYLDPTAPGGLRPPVQGWHDTGDIVTVDDGIVTIRGRAKRFAKIGGEMISLAAIEATVQSLWPDSNHVVVAVPDPRKGEQIILITDKPEADRDVLLAHAKAQGFPELWVPRSILVSGIPVLGSGKTDYAAAVELARRLQPML</sequence>
<dbReference type="PANTHER" id="PTHR43201:SF32">
    <property type="entry name" value="2-SUCCINYLBENZOATE--COA LIGASE, CHLOROPLASTIC_PEROXISOMAL"/>
    <property type="match status" value="1"/>
</dbReference>
<dbReference type="SUPFAM" id="SSF56801">
    <property type="entry name" value="Acetyl-CoA synthetase-like"/>
    <property type="match status" value="1"/>
</dbReference>
<dbReference type="Proteomes" id="UP000572984">
    <property type="component" value="Unassembled WGS sequence"/>
</dbReference>
<proteinExistence type="predicted"/>
<dbReference type="GO" id="GO:0031956">
    <property type="term" value="F:medium-chain fatty acid-CoA ligase activity"/>
    <property type="evidence" value="ECO:0007669"/>
    <property type="project" value="TreeGrafter"/>
</dbReference>